<keyword evidence="3" id="KW-1185">Reference proteome</keyword>
<protein>
    <recommendedName>
        <fullName evidence="4">DUF2946 domain-containing protein</fullName>
    </recommendedName>
</protein>
<dbReference type="RefSeq" id="WP_199050070.1">
    <property type="nucleotide sequence ID" value="NZ_JAELXT010000017.1"/>
</dbReference>
<dbReference type="Proteomes" id="UP000620670">
    <property type="component" value="Unassembled WGS sequence"/>
</dbReference>
<dbReference type="EMBL" id="JAELXT010000017">
    <property type="protein sequence ID" value="MBJ6126843.1"/>
    <property type="molecule type" value="Genomic_DNA"/>
</dbReference>
<feature type="region of interest" description="Disordered" evidence="1">
    <location>
        <begin position="122"/>
        <end position="143"/>
    </location>
</feature>
<comment type="caution">
    <text evidence="2">The sequence shown here is derived from an EMBL/GenBank/DDBJ whole genome shotgun (WGS) entry which is preliminary data.</text>
</comment>
<gene>
    <name evidence="2" type="ORF">JAO75_15650</name>
</gene>
<evidence type="ECO:0000313" key="3">
    <source>
        <dbReference type="Proteomes" id="UP000620670"/>
    </source>
</evidence>
<sequence>MSAVWTHLRRFIASLVLVAMAVFVLHNGAMAGMQAHGLDSVRSGTQAAIAKELQQHPGCGGETAGVEVEDGCALMGADHDHDGAQGLHNPHCGSVCGFALPSVNLGLATVRVVAMITLTPESQQGSGIDPNGLKRPPRTPHAA</sequence>
<organism evidence="2 3">
    <name type="scientific">Microvirga splendida</name>
    <dbReference type="NCBI Taxonomy" id="2795727"/>
    <lineage>
        <taxon>Bacteria</taxon>
        <taxon>Pseudomonadati</taxon>
        <taxon>Pseudomonadota</taxon>
        <taxon>Alphaproteobacteria</taxon>
        <taxon>Hyphomicrobiales</taxon>
        <taxon>Methylobacteriaceae</taxon>
        <taxon>Microvirga</taxon>
    </lineage>
</organism>
<proteinExistence type="predicted"/>
<accession>A0ABS0Y4N0</accession>
<name>A0ABS0Y4N0_9HYPH</name>
<evidence type="ECO:0000256" key="1">
    <source>
        <dbReference type="SAM" id="MobiDB-lite"/>
    </source>
</evidence>
<evidence type="ECO:0008006" key="4">
    <source>
        <dbReference type="Google" id="ProtNLM"/>
    </source>
</evidence>
<reference evidence="3" key="1">
    <citation type="submission" date="2020-12" db="EMBL/GenBank/DDBJ databases">
        <title>Hymenobacter sp.</title>
        <authorList>
            <person name="Kim M.K."/>
        </authorList>
    </citation>
    <scope>NUCLEOTIDE SEQUENCE [LARGE SCALE GENOMIC DNA]</scope>
    <source>
        <strain evidence="3">BT325</strain>
    </source>
</reference>
<evidence type="ECO:0000313" key="2">
    <source>
        <dbReference type="EMBL" id="MBJ6126843.1"/>
    </source>
</evidence>